<dbReference type="Proteomes" id="UP000557193">
    <property type="component" value="Unassembled WGS sequence"/>
</dbReference>
<evidence type="ECO:0000256" key="2">
    <source>
        <dbReference type="ARBA" id="ARBA00022475"/>
    </source>
</evidence>
<sequence>MLEFGIFILNRCGVLRAWLPALLASLAVLLAWRQQAGAAMALLGMALYLLAALQQRWQRHVRPLKQTLILLGESLASPPQGEALLVRCREQQRMAERLRSEVQFASQALEQMAEHTETQASQQSQRVAMIAAASEQISQTLLQIREHAEHAMQAFGQTHQRSEDGCQDAHKVGNALFDIEQSLGRTSGAVGELLSCTAAVEQAVGSIQGLAKQTQLLALNASIEAARAGEQGRGFAVVADEVRHLALSTSQAASDITQVVGAIAQAVAEVRHQVDEHRHLLVAGNQQSLHLASNLDALASDSRSNLEQLASMRQALGEHSQANQSLNQQLQQISDVLSRQSSDNQRLHQLTLYLTQMTHILGSAPVAAQPQREKALEARP</sequence>
<keyword evidence="5 10" id="KW-1133">Transmembrane helix</keyword>
<keyword evidence="4 10" id="KW-0812">Transmembrane</keyword>
<evidence type="ECO:0000256" key="7">
    <source>
        <dbReference type="ARBA" id="ARBA00023224"/>
    </source>
</evidence>
<dbReference type="PANTHER" id="PTHR32089">
    <property type="entry name" value="METHYL-ACCEPTING CHEMOTAXIS PROTEIN MCPB"/>
    <property type="match status" value="1"/>
</dbReference>
<dbReference type="Pfam" id="PF00015">
    <property type="entry name" value="MCPsignal"/>
    <property type="match status" value="1"/>
</dbReference>
<proteinExistence type="predicted"/>
<protein>
    <submittedName>
        <fullName evidence="12">Methyl-accepting chemotaxis protein</fullName>
    </submittedName>
</protein>
<dbReference type="AlphaFoldDB" id="A0A7X0BSW1"/>
<evidence type="ECO:0000256" key="3">
    <source>
        <dbReference type="ARBA" id="ARBA00022481"/>
    </source>
</evidence>
<dbReference type="GO" id="GO:0006935">
    <property type="term" value="P:chemotaxis"/>
    <property type="evidence" value="ECO:0007669"/>
    <property type="project" value="UniProtKB-ARBA"/>
</dbReference>
<evidence type="ECO:0000256" key="5">
    <source>
        <dbReference type="ARBA" id="ARBA00022989"/>
    </source>
</evidence>
<evidence type="ECO:0000256" key="9">
    <source>
        <dbReference type="SAM" id="Coils"/>
    </source>
</evidence>
<reference evidence="12 13" key="1">
    <citation type="submission" date="2020-08" db="EMBL/GenBank/DDBJ databases">
        <title>Functional genomics of gut bacteria from endangered species of beetles.</title>
        <authorList>
            <person name="Carlos-Shanley C."/>
        </authorList>
    </citation>
    <scope>NUCLEOTIDE SEQUENCE [LARGE SCALE GENOMIC DNA]</scope>
    <source>
        <strain evidence="12 13">S00202</strain>
    </source>
</reference>
<dbReference type="SMART" id="SM00283">
    <property type="entry name" value="MA"/>
    <property type="match status" value="1"/>
</dbReference>
<dbReference type="PANTHER" id="PTHR32089:SF112">
    <property type="entry name" value="LYSOZYME-LIKE PROTEIN-RELATED"/>
    <property type="match status" value="1"/>
</dbReference>
<evidence type="ECO:0000256" key="8">
    <source>
        <dbReference type="PROSITE-ProRule" id="PRU00284"/>
    </source>
</evidence>
<feature type="transmembrane region" description="Helical" evidence="10">
    <location>
        <begin position="36"/>
        <end position="53"/>
    </location>
</feature>
<dbReference type="SUPFAM" id="SSF58104">
    <property type="entry name" value="Methyl-accepting chemotaxis protein (MCP) signaling domain"/>
    <property type="match status" value="1"/>
</dbReference>
<evidence type="ECO:0000256" key="6">
    <source>
        <dbReference type="ARBA" id="ARBA00023136"/>
    </source>
</evidence>
<dbReference type="PROSITE" id="PS50111">
    <property type="entry name" value="CHEMOTAXIS_TRANSDUC_2"/>
    <property type="match status" value="1"/>
</dbReference>
<keyword evidence="2" id="KW-1003">Cell membrane</keyword>
<dbReference type="EMBL" id="JACHLL010000003">
    <property type="protein sequence ID" value="MBB6341968.1"/>
    <property type="molecule type" value="Genomic_DNA"/>
</dbReference>
<organism evidence="12 13">
    <name type="scientific">Pseudomonas fluvialis</name>
    <dbReference type="NCBI Taxonomy" id="1793966"/>
    <lineage>
        <taxon>Bacteria</taxon>
        <taxon>Pseudomonadati</taxon>
        <taxon>Pseudomonadota</taxon>
        <taxon>Gammaproteobacteria</taxon>
        <taxon>Pseudomonadales</taxon>
        <taxon>Pseudomonadaceae</taxon>
        <taxon>Pseudomonas</taxon>
    </lineage>
</organism>
<dbReference type="InterPro" id="IPR004089">
    <property type="entry name" value="MCPsignal_dom"/>
</dbReference>
<dbReference type="GO" id="GO:0005886">
    <property type="term" value="C:plasma membrane"/>
    <property type="evidence" value="ECO:0007669"/>
    <property type="project" value="UniProtKB-SubCell"/>
</dbReference>
<keyword evidence="6 10" id="KW-0472">Membrane</keyword>
<evidence type="ECO:0000313" key="13">
    <source>
        <dbReference type="Proteomes" id="UP000557193"/>
    </source>
</evidence>
<comment type="caution">
    <text evidence="12">The sequence shown here is derived from an EMBL/GenBank/DDBJ whole genome shotgun (WGS) entry which is preliminary data.</text>
</comment>
<dbReference type="Gene3D" id="1.10.287.950">
    <property type="entry name" value="Methyl-accepting chemotaxis protein"/>
    <property type="match status" value="1"/>
</dbReference>
<dbReference type="GO" id="GO:0007165">
    <property type="term" value="P:signal transduction"/>
    <property type="evidence" value="ECO:0007669"/>
    <property type="project" value="UniProtKB-KW"/>
</dbReference>
<evidence type="ECO:0000256" key="1">
    <source>
        <dbReference type="ARBA" id="ARBA00004236"/>
    </source>
</evidence>
<accession>A0A7X0BSW1</accession>
<gene>
    <name evidence="12" type="ORF">HNP49_002136</name>
</gene>
<feature type="transmembrane region" description="Helical" evidence="10">
    <location>
        <begin position="12"/>
        <end position="30"/>
    </location>
</feature>
<comment type="subcellular location">
    <subcellularLocation>
        <location evidence="1">Cell membrane</location>
    </subcellularLocation>
</comment>
<name>A0A7X0BSW1_9PSED</name>
<feature type="domain" description="Methyl-accepting transducer" evidence="11">
    <location>
        <begin position="98"/>
        <end position="334"/>
    </location>
</feature>
<keyword evidence="7 8" id="KW-0807">Transducer</keyword>
<evidence type="ECO:0000256" key="4">
    <source>
        <dbReference type="ARBA" id="ARBA00022692"/>
    </source>
</evidence>
<evidence type="ECO:0000313" key="12">
    <source>
        <dbReference type="EMBL" id="MBB6341968.1"/>
    </source>
</evidence>
<keyword evidence="3" id="KW-0488">Methylation</keyword>
<evidence type="ECO:0000259" key="11">
    <source>
        <dbReference type="PROSITE" id="PS50111"/>
    </source>
</evidence>
<evidence type="ECO:0000256" key="10">
    <source>
        <dbReference type="SAM" id="Phobius"/>
    </source>
</evidence>
<keyword evidence="13" id="KW-1185">Reference proteome</keyword>
<keyword evidence="9" id="KW-0175">Coiled coil</keyword>
<feature type="coiled-coil region" evidence="9">
    <location>
        <begin position="88"/>
        <end position="115"/>
    </location>
</feature>